<dbReference type="OrthoDB" id="1696886at2759"/>
<feature type="signal peptide" evidence="1">
    <location>
        <begin position="1"/>
        <end position="28"/>
    </location>
</feature>
<reference evidence="2 3" key="1">
    <citation type="journal article" date="2015" name="Sci. Rep.">
        <title>The power of single molecule real-time sequencing technology in the de novo assembly of a eukaryotic genome.</title>
        <authorList>
            <person name="Sakai H."/>
            <person name="Naito K."/>
            <person name="Ogiso-Tanaka E."/>
            <person name="Takahashi Y."/>
            <person name="Iseki K."/>
            <person name="Muto C."/>
            <person name="Satou K."/>
            <person name="Teruya K."/>
            <person name="Shiroma A."/>
            <person name="Shimoji M."/>
            <person name="Hirano T."/>
            <person name="Itoh T."/>
            <person name="Kaga A."/>
            <person name="Tomooka N."/>
        </authorList>
    </citation>
    <scope>NUCLEOTIDE SEQUENCE [LARGE SCALE GENOMIC DNA]</scope>
    <source>
        <strain evidence="3">cv. Shumari</strain>
    </source>
</reference>
<dbReference type="Proteomes" id="UP000291084">
    <property type="component" value="Chromosome 10"/>
</dbReference>
<evidence type="ECO:0000313" key="2">
    <source>
        <dbReference type="EMBL" id="BAT99687.1"/>
    </source>
</evidence>
<protein>
    <submittedName>
        <fullName evidence="2">Uncharacterized protein</fullName>
    </submittedName>
</protein>
<gene>
    <name evidence="2" type="primary">Vigan.10G119100</name>
    <name evidence="2" type="ORF">VIGAN_10119100</name>
</gene>
<evidence type="ECO:0000256" key="1">
    <source>
        <dbReference type="SAM" id="SignalP"/>
    </source>
</evidence>
<dbReference type="EMBL" id="AP015043">
    <property type="protein sequence ID" value="BAT99687.1"/>
    <property type="molecule type" value="Genomic_DNA"/>
</dbReference>
<evidence type="ECO:0000313" key="3">
    <source>
        <dbReference type="Proteomes" id="UP000291084"/>
    </source>
</evidence>
<feature type="chain" id="PRO_5006618884" evidence="1">
    <location>
        <begin position="29"/>
        <end position="74"/>
    </location>
</feature>
<sequence>MVHQFRVSLTCFILFLLLLATSFLSVHSRNTLISENHKILPRKRRFNHGSHRGPKKHLLNPTNQNLFQSREFPL</sequence>
<accession>A0A0S3T3L1</accession>
<organism evidence="2 3">
    <name type="scientific">Vigna angularis var. angularis</name>
    <dbReference type="NCBI Taxonomy" id="157739"/>
    <lineage>
        <taxon>Eukaryota</taxon>
        <taxon>Viridiplantae</taxon>
        <taxon>Streptophyta</taxon>
        <taxon>Embryophyta</taxon>
        <taxon>Tracheophyta</taxon>
        <taxon>Spermatophyta</taxon>
        <taxon>Magnoliopsida</taxon>
        <taxon>eudicotyledons</taxon>
        <taxon>Gunneridae</taxon>
        <taxon>Pentapetalae</taxon>
        <taxon>rosids</taxon>
        <taxon>fabids</taxon>
        <taxon>Fabales</taxon>
        <taxon>Fabaceae</taxon>
        <taxon>Papilionoideae</taxon>
        <taxon>50 kb inversion clade</taxon>
        <taxon>NPAAA clade</taxon>
        <taxon>indigoferoid/millettioid clade</taxon>
        <taxon>Phaseoleae</taxon>
        <taxon>Vigna</taxon>
    </lineage>
</organism>
<keyword evidence="1" id="KW-0732">Signal</keyword>
<name>A0A0S3T3L1_PHAAN</name>
<keyword evidence="3" id="KW-1185">Reference proteome</keyword>
<proteinExistence type="predicted"/>
<dbReference type="AlphaFoldDB" id="A0A0S3T3L1"/>